<accession>A0ABR6VRM7</accession>
<comment type="caution">
    <text evidence="1">The sequence shown here is derived from an EMBL/GenBank/DDBJ whole genome shotgun (WGS) entry which is preliminary data.</text>
</comment>
<keyword evidence="2" id="KW-1185">Reference proteome</keyword>
<organism evidence="1 2">
    <name type="scientific">Rufibacter sediminis</name>
    <dbReference type="NCBI Taxonomy" id="2762756"/>
    <lineage>
        <taxon>Bacteria</taxon>
        <taxon>Pseudomonadati</taxon>
        <taxon>Bacteroidota</taxon>
        <taxon>Cytophagia</taxon>
        <taxon>Cytophagales</taxon>
        <taxon>Hymenobacteraceae</taxon>
        <taxon>Rufibacter</taxon>
    </lineage>
</organism>
<evidence type="ECO:0000313" key="2">
    <source>
        <dbReference type="Proteomes" id="UP000659698"/>
    </source>
</evidence>
<name>A0ABR6VRM7_9BACT</name>
<reference evidence="1 2" key="1">
    <citation type="journal article" date="2019" name="Int. J. Syst. Evol. Microbiol.">
        <title>Rufibacter sediminis sp. nov., isolated from freshwater lake sediment.</title>
        <authorList>
            <person name="Qu J.H."/>
            <person name="Zhang L.J."/>
            <person name="Fu Y.H."/>
            <person name="Li H.F."/>
        </authorList>
    </citation>
    <scope>NUCLEOTIDE SEQUENCE [LARGE SCALE GENOMIC DNA]</scope>
    <source>
        <strain evidence="1 2">H-1</strain>
    </source>
</reference>
<evidence type="ECO:0000313" key="1">
    <source>
        <dbReference type="EMBL" id="MBC3539801.1"/>
    </source>
</evidence>
<dbReference type="RefSeq" id="WP_186636188.1">
    <property type="nucleotide sequence ID" value="NZ_JACOAF010000021.1"/>
</dbReference>
<dbReference type="Gene3D" id="3.40.50.2000">
    <property type="entry name" value="Glycogen Phosphorylase B"/>
    <property type="match status" value="1"/>
</dbReference>
<dbReference type="EMBL" id="JACOAF010000021">
    <property type="protein sequence ID" value="MBC3539801.1"/>
    <property type="molecule type" value="Genomic_DNA"/>
</dbReference>
<protein>
    <submittedName>
        <fullName evidence="1">Glycosyltransferase</fullName>
    </submittedName>
</protein>
<dbReference type="SUPFAM" id="SSF53756">
    <property type="entry name" value="UDP-Glycosyltransferase/glycogen phosphorylase"/>
    <property type="match status" value="1"/>
</dbReference>
<sequence>MIRKRILLASLLKPVSDTRLYEKIGQSLAKLPEVEVHLAGFKAHFSKSAAKQAITFHPIFSFRRLSFGRIAAQLTFWKLLRQVRPQLLLVATHELLPLSWLYSKLYSCPLVYDVQENYYLNLTTQSVYPGVLGKVLGFLVRALEKAAASSVSHFLLAETSYAQELPFLGQRYTVLQNKYLPPAASFSSERSFPISLEAFRPLRLLYSGTISRLYGVLEAIEFTRQLRTWRPEAELTIIGYCAEEAFLRELKSLVKDLPYVQLIGGETLVPHEEILVQERLHHVGLLPYRPHPSTFSCVPTKLFEYLGNGLVVITEANPLWADILDKTQAGFTIRFSERLSLKDVEVLLKNTYYPEGIPAAVFWQEEEQKVQTIIRDLLKL</sequence>
<proteinExistence type="predicted"/>
<gene>
    <name evidence="1" type="ORF">H7U12_08915</name>
</gene>
<dbReference type="Proteomes" id="UP000659698">
    <property type="component" value="Unassembled WGS sequence"/>
</dbReference>